<dbReference type="RefSeq" id="WP_247067886.1">
    <property type="nucleotide sequence ID" value="NZ_CP094848.1"/>
</dbReference>
<dbReference type="EMBL" id="JAIBCX010000075">
    <property type="protein sequence ID" value="MCJ8355338.1"/>
    <property type="molecule type" value="Genomic_DNA"/>
</dbReference>
<proteinExistence type="predicted"/>
<gene>
    <name evidence="1" type="ORF">K1W68_15315</name>
</gene>
<dbReference type="Proteomes" id="UP001202887">
    <property type="component" value="Unassembled WGS sequence"/>
</dbReference>
<sequence length="313" mass="32334">MSPDPVAPFTQKALEVSFGVASGGFGAGGTDTVTLSGLRCHAQVTNAGLPGGSILSLRVGGMALSMMNRLSVLSAMPAADAPQQQMQACGNTVTLRATHDGGMVTVFRGVVVGAFIDFTTTPDVAFIVTASSLAGLQVQPLPPGGYCGAVSVETVLSDIAAQCGLGLVTHGLGGVMIHDYYGWGCARDRIERIRHAAGIVITIEDNTLTAWGRDLAGDDTATPPVISAATGMLGYPAYNQDGVSFRTLFRPDITYLSPVRIQATPAVQGDVPMASDGVWAPYLITHQLESEVPDGAWFTHVAATRTGNPAMGG</sequence>
<evidence type="ECO:0000313" key="2">
    <source>
        <dbReference type="Proteomes" id="UP001202887"/>
    </source>
</evidence>
<reference evidence="1" key="1">
    <citation type="journal article" date="2021" name="Polymers (Basel)">
        <title>Highly Stretchable Bacterial Cellulose Produced by Komagataeibacter hansenii SI1.</title>
        <authorList>
            <person name="Cielecka I."/>
            <person name="Ryngajllo M."/>
            <person name="Maniukiewicz W."/>
            <person name="Bielecki S."/>
        </authorList>
    </citation>
    <scope>NUCLEOTIDE SEQUENCE</scope>
    <source>
        <strain evidence="1">SI1</strain>
    </source>
</reference>
<reference evidence="1" key="2">
    <citation type="submission" date="2022-03" db="EMBL/GenBank/DDBJ databases">
        <authorList>
            <person name="Ryngajllo M."/>
            <person name="Jacek P."/>
            <person name="Kubiak K."/>
        </authorList>
    </citation>
    <scope>NUCLEOTIDE SEQUENCE</scope>
    <source>
        <strain evidence="1">SI1</strain>
    </source>
</reference>
<dbReference type="AlphaFoldDB" id="A0AAW5EUI0"/>
<accession>A0AAW5EUI0</accession>
<name>A0AAW5EUI0_NOVHA</name>
<organism evidence="1 2">
    <name type="scientific">Novacetimonas hansenii</name>
    <name type="common">Komagataeibacter hansenii</name>
    <dbReference type="NCBI Taxonomy" id="436"/>
    <lineage>
        <taxon>Bacteria</taxon>
        <taxon>Pseudomonadati</taxon>
        <taxon>Pseudomonadota</taxon>
        <taxon>Alphaproteobacteria</taxon>
        <taxon>Acetobacterales</taxon>
        <taxon>Acetobacteraceae</taxon>
        <taxon>Novacetimonas</taxon>
    </lineage>
</organism>
<dbReference type="Pfam" id="PF22759">
    <property type="entry name" value="E217_GP41"/>
    <property type="match status" value="1"/>
</dbReference>
<comment type="caution">
    <text evidence="1">The sequence shown here is derived from an EMBL/GenBank/DDBJ whole genome shotgun (WGS) entry which is preliminary data.</text>
</comment>
<dbReference type="InterPro" id="IPR054496">
    <property type="entry name" value="E217_GP41"/>
</dbReference>
<evidence type="ECO:0000313" key="1">
    <source>
        <dbReference type="EMBL" id="MCJ8355338.1"/>
    </source>
</evidence>
<protein>
    <submittedName>
        <fullName evidence="1">Uncharacterized protein</fullName>
    </submittedName>
</protein>